<dbReference type="Proteomes" id="UP000609651">
    <property type="component" value="Unassembled WGS sequence"/>
</dbReference>
<gene>
    <name evidence="2" type="ORF">LzC2_19830</name>
</gene>
<evidence type="ECO:0000256" key="1">
    <source>
        <dbReference type="SAM" id="MobiDB-lite"/>
    </source>
</evidence>
<accession>A0ABX1VGI4</accession>
<dbReference type="RefSeq" id="WP_171186383.1">
    <property type="nucleotide sequence ID" value="NZ_WTPX01000054.1"/>
</dbReference>
<protein>
    <submittedName>
        <fullName evidence="2">Uncharacterized protein</fullName>
    </submittedName>
</protein>
<organism evidence="2 3">
    <name type="scientific">Alienimonas chondri</name>
    <dbReference type="NCBI Taxonomy" id="2681879"/>
    <lineage>
        <taxon>Bacteria</taxon>
        <taxon>Pseudomonadati</taxon>
        <taxon>Planctomycetota</taxon>
        <taxon>Planctomycetia</taxon>
        <taxon>Planctomycetales</taxon>
        <taxon>Planctomycetaceae</taxon>
        <taxon>Alienimonas</taxon>
    </lineage>
</organism>
<feature type="region of interest" description="Disordered" evidence="1">
    <location>
        <begin position="143"/>
        <end position="164"/>
    </location>
</feature>
<reference evidence="2 3" key="1">
    <citation type="journal article" date="2020" name="Syst. Appl. Microbiol.">
        <title>Alienimonas chondri sp. nov., a novel planctomycete isolated from the biofilm of the red alga Chondrus crispus.</title>
        <authorList>
            <person name="Vitorino I."/>
            <person name="Albuquerque L."/>
            <person name="Wiegand S."/>
            <person name="Kallscheuer N."/>
            <person name="da Costa M.S."/>
            <person name="Lobo-da-Cunha A."/>
            <person name="Jogler C."/>
            <person name="Lage O.M."/>
        </authorList>
    </citation>
    <scope>NUCLEOTIDE SEQUENCE [LARGE SCALE GENOMIC DNA]</scope>
    <source>
        <strain evidence="2 3">LzC2</strain>
    </source>
</reference>
<keyword evidence="3" id="KW-1185">Reference proteome</keyword>
<name>A0ABX1VGI4_9PLAN</name>
<proteinExistence type="predicted"/>
<evidence type="ECO:0000313" key="2">
    <source>
        <dbReference type="EMBL" id="NNJ25906.1"/>
    </source>
</evidence>
<sequence length="164" mass="17609">MSVTRKRRTPALVHHTPTGKARVRIGGRDFCLGSSGSPEAEAAYHRLLADWRETGVVPPTTNAAKASPDPDGVTVAEVILAFWRHAVAFYVTPDGEPAAEQHNYKSALRILRKVAGPTSAAEFGPKRLLTVHAAMVEAGWTRKSGNRSQEPGIGFRTTGIANEA</sequence>
<evidence type="ECO:0000313" key="3">
    <source>
        <dbReference type="Proteomes" id="UP000609651"/>
    </source>
</evidence>
<comment type="caution">
    <text evidence="2">The sequence shown here is derived from an EMBL/GenBank/DDBJ whole genome shotgun (WGS) entry which is preliminary data.</text>
</comment>
<dbReference type="EMBL" id="WTPX01000054">
    <property type="protein sequence ID" value="NNJ25906.1"/>
    <property type="molecule type" value="Genomic_DNA"/>
</dbReference>